<keyword evidence="2" id="KW-1185">Reference proteome</keyword>
<gene>
    <name evidence="1" type="ORF">E2C01_093664</name>
</gene>
<name>A0A5B7JNB0_PORTR</name>
<reference evidence="1 2" key="1">
    <citation type="submission" date="2019-05" db="EMBL/GenBank/DDBJ databases">
        <title>Another draft genome of Portunus trituberculatus and its Hox gene families provides insights of decapod evolution.</title>
        <authorList>
            <person name="Jeong J.-H."/>
            <person name="Song I."/>
            <person name="Kim S."/>
            <person name="Choi T."/>
            <person name="Kim D."/>
            <person name="Ryu S."/>
            <person name="Kim W."/>
        </authorList>
    </citation>
    <scope>NUCLEOTIDE SEQUENCE [LARGE SCALE GENOMIC DNA]</scope>
    <source>
        <tissue evidence="1">Muscle</tissue>
    </source>
</reference>
<dbReference type="Proteomes" id="UP000324222">
    <property type="component" value="Unassembled WGS sequence"/>
</dbReference>
<dbReference type="EMBL" id="VSRR010113504">
    <property type="protein sequence ID" value="MPC98300.1"/>
    <property type="molecule type" value="Genomic_DNA"/>
</dbReference>
<comment type="caution">
    <text evidence="1">The sequence shown here is derived from an EMBL/GenBank/DDBJ whole genome shotgun (WGS) entry which is preliminary data.</text>
</comment>
<evidence type="ECO:0000313" key="1">
    <source>
        <dbReference type="EMBL" id="MPC98300.1"/>
    </source>
</evidence>
<sequence length="29" mass="3433">MQGVWIIIQVTGRRVRAHRLTYIGMPRSH</sequence>
<protein>
    <submittedName>
        <fullName evidence="1">Uncharacterized protein</fullName>
    </submittedName>
</protein>
<evidence type="ECO:0000313" key="2">
    <source>
        <dbReference type="Proteomes" id="UP000324222"/>
    </source>
</evidence>
<accession>A0A5B7JNB0</accession>
<dbReference type="AlphaFoldDB" id="A0A5B7JNB0"/>
<organism evidence="1 2">
    <name type="scientific">Portunus trituberculatus</name>
    <name type="common">Swimming crab</name>
    <name type="synonym">Neptunus trituberculatus</name>
    <dbReference type="NCBI Taxonomy" id="210409"/>
    <lineage>
        <taxon>Eukaryota</taxon>
        <taxon>Metazoa</taxon>
        <taxon>Ecdysozoa</taxon>
        <taxon>Arthropoda</taxon>
        <taxon>Crustacea</taxon>
        <taxon>Multicrustacea</taxon>
        <taxon>Malacostraca</taxon>
        <taxon>Eumalacostraca</taxon>
        <taxon>Eucarida</taxon>
        <taxon>Decapoda</taxon>
        <taxon>Pleocyemata</taxon>
        <taxon>Brachyura</taxon>
        <taxon>Eubrachyura</taxon>
        <taxon>Portunoidea</taxon>
        <taxon>Portunidae</taxon>
        <taxon>Portuninae</taxon>
        <taxon>Portunus</taxon>
    </lineage>
</organism>
<proteinExistence type="predicted"/>